<reference evidence="2 3" key="1">
    <citation type="submission" date="2018-10" db="EMBL/GenBank/DDBJ databases">
        <title>Bacillus Keqinensis sp. nov., a moderately halophilic bacterium isolated from a saline-alkaline lake.</title>
        <authorList>
            <person name="Wang H."/>
        </authorList>
    </citation>
    <scope>NUCLEOTIDE SEQUENCE [LARGE SCALE GENOMIC DNA]</scope>
    <source>
        <strain evidence="2 3">KQ-3</strain>
    </source>
</reference>
<gene>
    <name evidence="2" type="ORF">EBO34_13910</name>
</gene>
<evidence type="ECO:0000313" key="3">
    <source>
        <dbReference type="Proteomes" id="UP000278746"/>
    </source>
</evidence>
<dbReference type="Proteomes" id="UP000278746">
    <property type="component" value="Unassembled WGS sequence"/>
</dbReference>
<dbReference type="AlphaFoldDB" id="A0A3M7TS32"/>
<keyword evidence="1" id="KW-0812">Transmembrane</keyword>
<evidence type="ECO:0000256" key="1">
    <source>
        <dbReference type="SAM" id="Phobius"/>
    </source>
</evidence>
<dbReference type="InterPro" id="IPR009526">
    <property type="entry name" value="DUF1146"/>
</dbReference>
<comment type="caution">
    <text evidence="2">The sequence shown here is derived from an EMBL/GenBank/DDBJ whole genome shotgun (WGS) entry which is preliminary data.</text>
</comment>
<protein>
    <submittedName>
        <fullName evidence="2">DUF1146 domain-containing protein</fullName>
    </submittedName>
</protein>
<keyword evidence="1" id="KW-0472">Membrane</keyword>
<sequence>MDVSVGGNAVLEQFGQQALVSLFVNITVLVTVWWALQTFKWDLFVSDPDGPKAKAFVILIAIAITHLVSSFLLNYLNWSTMLQHLF</sequence>
<proteinExistence type="predicted"/>
<dbReference type="EMBL" id="RHIB01000002">
    <property type="protein sequence ID" value="RNA67800.1"/>
    <property type="molecule type" value="Genomic_DNA"/>
</dbReference>
<keyword evidence="1" id="KW-1133">Transmembrane helix</keyword>
<feature type="transmembrane region" description="Helical" evidence="1">
    <location>
        <begin position="18"/>
        <end position="36"/>
    </location>
</feature>
<evidence type="ECO:0000313" key="2">
    <source>
        <dbReference type="EMBL" id="RNA67800.1"/>
    </source>
</evidence>
<name>A0A3M7TS32_9BACI</name>
<dbReference type="NCBIfam" id="TIGR02327">
    <property type="entry name" value="int_mem_ywzB"/>
    <property type="match status" value="1"/>
</dbReference>
<dbReference type="RefSeq" id="WP_122899566.1">
    <property type="nucleotide sequence ID" value="NZ_RHIB01000002.1"/>
</dbReference>
<organism evidence="2 3">
    <name type="scientific">Alteribacter keqinensis</name>
    <dbReference type="NCBI Taxonomy" id="2483800"/>
    <lineage>
        <taxon>Bacteria</taxon>
        <taxon>Bacillati</taxon>
        <taxon>Bacillota</taxon>
        <taxon>Bacilli</taxon>
        <taxon>Bacillales</taxon>
        <taxon>Bacillaceae</taxon>
        <taxon>Alteribacter</taxon>
    </lineage>
</organism>
<feature type="transmembrane region" description="Helical" evidence="1">
    <location>
        <begin position="56"/>
        <end position="76"/>
    </location>
</feature>
<accession>A0A3M7TS32</accession>
<keyword evidence="3" id="KW-1185">Reference proteome</keyword>
<dbReference type="Pfam" id="PF06612">
    <property type="entry name" value="DUF1146"/>
    <property type="match status" value="1"/>
</dbReference>
<dbReference type="OrthoDB" id="1651016at2"/>